<comment type="subcellular location">
    <subcellularLocation>
        <location evidence="1">Membrane</location>
        <topology evidence="1">Multi-pass membrane protein</topology>
    </subcellularLocation>
</comment>
<dbReference type="GO" id="GO:0007166">
    <property type="term" value="P:cell surface receptor signaling pathway"/>
    <property type="evidence" value="ECO:0007669"/>
    <property type="project" value="TreeGrafter"/>
</dbReference>
<dbReference type="EMBL" id="JACASF010000013">
    <property type="protein sequence ID" value="KAF6438270.1"/>
    <property type="molecule type" value="Genomic_DNA"/>
</dbReference>
<name>A0A7J8ES78_MOLMO</name>
<comment type="caution">
    <text evidence="8">The sequence shown here is derived from an EMBL/GenBank/DDBJ whole genome shotgun (WGS) entry which is preliminary data.</text>
</comment>
<keyword evidence="9" id="KW-1185">Reference proteome</keyword>
<feature type="transmembrane region" description="Helical" evidence="7">
    <location>
        <begin position="60"/>
        <end position="85"/>
    </location>
</feature>
<dbReference type="InterPro" id="IPR007237">
    <property type="entry name" value="CD20-like"/>
</dbReference>
<evidence type="ECO:0000313" key="8">
    <source>
        <dbReference type="EMBL" id="KAF6438270.1"/>
    </source>
</evidence>
<evidence type="ECO:0000256" key="4">
    <source>
        <dbReference type="ARBA" id="ARBA00022989"/>
    </source>
</evidence>
<feature type="region of interest" description="Disordered" evidence="6">
    <location>
        <begin position="1"/>
        <end position="51"/>
    </location>
</feature>
<dbReference type="GO" id="GO:0005886">
    <property type="term" value="C:plasma membrane"/>
    <property type="evidence" value="ECO:0007669"/>
    <property type="project" value="TreeGrafter"/>
</dbReference>
<comment type="similarity">
    <text evidence="2">Belongs to the MS4A family.</text>
</comment>
<keyword evidence="4 7" id="KW-1133">Transmembrane helix</keyword>
<feature type="transmembrane region" description="Helical" evidence="7">
    <location>
        <begin position="127"/>
        <end position="148"/>
    </location>
</feature>
<sequence length="236" mass="25230">MATEATQAATVAPRSGAGGLEPWQALSPPQPGHTSLAQTAPPPGRLPPDWRHTKPRKRSILLRGVGAAQVAIAALHLFLGGYLAFAAKSLHLVMMKSWYPFWGGASFLISGVLAITMDVVSKPSVKVLCLIGNAISCFCVLAGLFVMAKDLFLEGPFESPGTQVHIQELELALLCLTCLEPFLPGSLAIIACRDSCLSAEKEDLSLIPDTSLEFRGPPPSYEDVTRGGTWAEPRQR</sequence>
<dbReference type="Proteomes" id="UP000550707">
    <property type="component" value="Unassembled WGS sequence"/>
</dbReference>
<feature type="transmembrane region" description="Helical" evidence="7">
    <location>
        <begin position="97"/>
        <end position="115"/>
    </location>
</feature>
<evidence type="ECO:0000256" key="2">
    <source>
        <dbReference type="ARBA" id="ARBA00009565"/>
    </source>
</evidence>
<evidence type="ECO:0000256" key="1">
    <source>
        <dbReference type="ARBA" id="ARBA00004141"/>
    </source>
</evidence>
<evidence type="ECO:0000256" key="3">
    <source>
        <dbReference type="ARBA" id="ARBA00022692"/>
    </source>
</evidence>
<dbReference type="AlphaFoldDB" id="A0A7J8ES78"/>
<dbReference type="InterPro" id="IPR030417">
    <property type="entry name" value="MS4A"/>
</dbReference>
<dbReference type="InParanoid" id="A0A7J8ES78"/>
<dbReference type="PANTHER" id="PTHR23320">
    <property type="entry name" value="MEMBRANE-SPANNING 4-DOMAINS SUBFAMILY A MS4A -RELATED"/>
    <property type="match status" value="1"/>
</dbReference>
<evidence type="ECO:0000313" key="9">
    <source>
        <dbReference type="Proteomes" id="UP000550707"/>
    </source>
</evidence>
<reference evidence="8 9" key="1">
    <citation type="journal article" date="2020" name="Nature">
        <title>Six reference-quality genomes reveal evolution of bat adaptations.</title>
        <authorList>
            <person name="Jebb D."/>
            <person name="Huang Z."/>
            <person name="Pippel M."/>
            <person name="Hughes G.M."/>
            <person name="Lavrichenko K."/>
            <person name="Devanna P."/>
            <person name="Winkler S."/>
            <person name="Jermiin L.S."/>
            <person name="Skirmuntt E.C."/>
            <person name="Katzourakis A."/>
            <person name="Burkitt-Gray L."/>
            <person name="Ray D.A."/>
            <person name="Sullivan K.A.M."/>
            <person name="Roscito J.G."/>
            <person name="Kirilenko B.M."/>
            <person name="Davalos L.M."/>
            <person name="Corthals A.P."/>
            <person name="Power M.L."/>
            <person name="Jones G."/>
            <person name="Ransome R.D."/>
            <person name="Dechmann D.K.N."/>
            <person name="Locatelli A.G."/>
            <person name="Puechmaille S.J."/>
            <person name="Fedrigo O."/>
            <person name="Jarvis E.D."/>
            <person name="Hiller M."/>
            <person name="Vernes S.C."/>
            <person name="Myers E.W."/>
            <person name="Teeling E.C."/>
        </authorList>
    </citation>
    <scope>NUCLEOTIDE SEQUENCE [LARGE SCALE GENOMIC DNA]</scope>
    <source>
        <strain evidence="8">MMolMol1</strain>
        <tissue evidence="8">Muscle</tissue>
    </source>
</reference>
<feature type="region of interest" description="Disordered" evidence="6">
    <location>
        <begin position="210"/>
        <end position="236"/>
    </location>
</feature>
<organism evidence="8 9">
    <name type="scientific">Molossus molossus</name>
    <name type="common">Pallas' mastiff bat</name>
    <name type="synonym">Vespertilio molossus</name>
    <dbReference type="NCBI Taxonomy" id="27622"/>
    <lineage>
        <taxon>Eukaryota</taxon>
        <taxon>Metazoa</taxon>
        <taxon>Chordata</taxon>
        <taxon>Craniata</taxon>
        <taxon>Vertebrata</taxon>
        <taxon>Euteleostomi</taxon>
        <taxon>Mammalia</taxon>
        <taxon>Eutheria</taxon>
        <taxon>Laurasiatheria</taxon>
        <taxon>Chiroptera</taxon>
        <taxon>Yangochiroptera</taxon>
        <taxon>Molossidae</taxon>
        <taxon>Molossus</taxon>
    </lineage>
</organism>
<keyword evidence="5 7" id="KW-0472">Membrane</keyword>
<evidence type="ECO:0000256" key="5">
    <source>
        <dbReference type="ARBA" id="ARBA00023136"/>
    </source>
</evidence>
<protein>
    <submittedName>
        <fullName evidence="8">Membrane spanning 4-domains A10</fullName>
    </submittedName>
</protein>
<evidence type="ECO:0000256" key="7">
    <source>
        <dbReference type="SAM" id="Phobius"/>
    </source>
</evidence>
<dbReference type="Pfam" id="PF04103">
    <property type="entry name" value="CD20"/>
    <property type="match status" value="1"/>
</dbReference>
<proteinExistence type="inferred from homology"/>
<gene>
    <name evidence="8" type="ORF">HJG59_012514</name>
</gene>
<dbReference type="PANTHER" id="PTHR23320:SF5">
    <property type="entry name" value="MEMBRANE-SPANNING 4-DOMAINS SUBFAMILY A MEMBER 10"/>
    <property type="match status" value="1"/>
</dbReference>
<keyword evidence="3 7" id="KW-0812">Transmembrane</keyword>
<evidence type="ECO:0000256" key="6">
    <source>
        <dbReference type="SAM" id="MobiDB-lite"/>
    </source>
</evidence>
<accession>A0A7J8ES78</accession>